<dbReference type="GO" id="GO:0003978">
    <property type="term" value="F:UDP-glucose 4-epimerase activity"/>
    <property type="evidence" value="ECO:0007669"/>
    <property type="project" value="InterPro"/>
</dbReference>
<proteinExistence type="inferred from homology"/>
<keyword evidence="3" id="KW-0520">NAD</keyword>
<evidence type="ECO:0000256" key="3">
    <source>
        <dbReference type="ARBA" id="ARBA00023027"/>
    </source>
</evidence>
<dbReference type="PANTHER" id="PTHR43725:SF53">
    <property type="entry name" value="UDP-ARABINOSE 4-EPIMERASE 1"/>
    <property type="match status" value="1"/>
</dbReference>
<comment type="cofactor">
    <cofactor evidence="1">
        <name>NAD(+)</name>
        <dbReference type="ChEBI" id="CHEBI:57540"/>
    </cofactor>
</comment>
<accession>A0A6J6G8U0</accession>
<dbReference type="Gene3D" id="3.40.50.720">
    <property type="entry name" value="NAD(P)-binding Rossmann-like Domain"/>
    <property type="match status" value="1"/>
</dbReference>
<dbReference type="GO" id="GO:0033499">
    <property type="term" value="P:galactose catabolic process via UDP-galactose, Leloir pathway"/>
    <property type="evidence" value="ECO:0007669"/>
    <property type="project" value="TreeGrafter"/>
</dbReference>
<evidence type="ECO:0000256" key="4">
    <source>
        <dbReference type="ARBA" id="ARBA00023235"/>
    </source>
</evidence>
<dbReference type="Gene3D" id="3.90.25.10">
    <property type="entry name" value="UDP-galactose 4-epimerase, domain 1"/>
    <property type="match status" value="1"/>
</dbReference>
<gene>
    <name evidence="7" type="ORF">UFOPK1722_02002</name>
</gene>
<dbReference type="InterPro" id="IPR001509">
    <property type="entry name" value="Epimerase_deHydtase"/>
</dbReference>
<dbReference type="CDD" id="cd05247">
    <property type="entry name" value="UDP_G4E_1_SDR_e"/>
    <property type="match status" value="1"/>
</dbReference>
<dbReference type="InterPro" id="IPR005886">
    <property type="entry name" value="UDP_G4E"/>
</dbReference>
<evidence type="ECO:0000313" key="7">
    <source>
        <dbReference type="EMBL" id="CAB4597577.1"/>
    </source>
</evidence>
<dbReference type="SUPFAM" id="SSF51735">
    <property type="entry name" value="NAD(P)-binding Rossmann-fold domains"/>
    <property type="match status" value="1"/>
</dbReference>
<evidence type="ECO:0000256" key="2">
    <source>
        <dbReference type="ARBA" id="ARBA00007637"/>
    </source>
</evidence>
<dbReference type="PANTHER" id="PTHR43725">
    <property type="entry name" value="UDP-GLUCOSE 4-EPIMERASE"/>
    <property type="match status" value="1"/>
</dbReference>
<keyword evidence="4" id="KW-0413">Isomerase</keyword>
<evidence type="ECO:0000259" key="6">
    <source>
        <dbReference type="Pfam" id="PF01370"/>
    </source>
</evidence>
<dbReference type="NCBIfam" id="TIGR01179">
    <property type="entry name" value="galE"/>
    <property type="match status" value="1"/>
</dbReference>
<comment type="similarity">
    <text evidence="2">Belongs to the NAD(P)-dependent epimerase/dehydratase family.</text>
</comment>
<dbReference type="AlphaFoldDB" id="A0A6J6G8U0"/>
<evidence type="ECO:0000256" key="1">
    <source>
        <dbReference type="ARBA" id="ARBA00001911"/>
    </source>
</evidence>
<dbReference type="EMBL" id="CAEZTS010000259">
    <property type="protein sequence ID" value="CAB4597577.1"/>
    <property type="molecule type" value="Genomic_DNA"/>
</dbReference>
<sequence>MTILVTGGAGYIGSHAVRQLRAEGRDVVVLDSLERGDRDALLGAPFVQGDISDSSLVAEVCREHGVDSVIHFAAYKSVGESMTDPAKYWRNNVQGTVDLLEGMLAADVRRIVFSSSAAVYGNPDSLPIREDAPLRTENVYAETKAVMERVIHWYGQTHGVRWASLRYFNAAGASSDGVLGENWDMSTNLLPLVMKAALGASGPVKVFGDDYPTPDGTGVRDYIHVEDLAIAHSKAIEHLDAGRESITLNLGTGRGVSVMEIIRATENTLGRAVPYQVVDRRLGDPATVYADSRLANSVLDWRAKKGLLEIVDSLIRRYNEHREQHESTES</sequence>
<evidence type="ECO:0000256" key="5">
    <source>
        <dbReference type="ARBA" id="ARBA00023277"/>
    </source>
</evidence>
<reference evidence="7" key="1">
    <citation type="submission" date="2020-05" db="EMBL/GenBank/DDBJ databases">
        <authorList>
            <person name="Chiriac C."/>
            <person name="Salcher M."/>
            <person name="Ghai R."/>
            <person name="Kavagutti S V."/>
        </authorList>
    </citation>
    <scope>NUCLEOTIDE SEQUENCE</scope>
</reference>
<protein>
    <submittedName>
        <fullName evidence="7">Unannotated protein</fullName>
    </submittedName>
</protein>
<organism evidence="7">
    <name type="scientific">freshwater metagenome</name>
    <dbReference type="NCBI Taxonomy" id="449393"/>
    <lineage>
        <taxon>unclassified sequences</taxon>
        <taxon>metagenomes</taxon>
        <taxon>ecological metagenomes</taxon>
    </lineage>
</organism>
<dbReference type="InterPro" id="IPR036291">
    <property type="entry name" value="NAD(P)-bd_dom_sf"/>
</dbReference>
<name>A0A6J6G8U0_9ZZZZ</name>
<dbReference type="Pfam" id="PF01370">
    <property type="entry name" value="Epimerase"/>
    <property type="match status" value="1"/>
</dbReference>
<feature type="domain" description="NAD-dependent epimerase/dehydratase" evidence="6">
    <location>
        <begin position="3"/>
        <end position="251"/>
    </location>
</feature>
<keyword evidence="5" id="KW-0119">Carbohydrate metabolism</keyword>